<dbReference type="AlphaFoldDB" id="A0AA85ISX6"/>
<dbReference type="Pfam" id="PF16187">
    <property type="entry name" value="Peptidase_M16_M"/>
    <property type="match status" value="1"/>
</dbReference>
<feature type="domain" description="Peptidase M16 middle/third" evidence="2">
    <location>
        <begin position="37"/>
        <end position="181"/>
    </location>
</feature>
<dbReference type="WBParaSite" id="TREG1_117740.1">
    <property type="protein sequence ID" value="TREG1_117740.1"/>
    <property type="gene ID" value="TREG1_117740"/>
</dbReference>
<dbReference type="InterPro" id="IPR050626">
    <property type="entry name" value="Peptidase_M16"/>
</dbReference>
<keyword evidence="3" id="KW-1185">Reference proteome</keyword>
<dbReference type="InterPro" id="IPR032632">
    <property type="entry name" value="Peptidase_M16_M"/>
</dbReference>
<accession>A0AA85ISX6</accession>
<dbReference type="Proteomes" id="UP000050795">
    <property type="component" value="Unassembled WGS sequence"/>
</dbReference>
<reference evidence="3" key="1">
    <citation type="submission" date="2022-06" db="EMBL/GenBank/DDBJ databases">
        <authorList>
            <person name="Berger JAMES D."/>
            <person name="Berger JAMES D."/>
        </authorList>
    </citation>
    <scope>NUCLEOTIDE SEQUENCE [LARGE SCALE GENOMIC DNA]</scope>
</reference>
<dbReference type="GO" id="GO:0046872">
    <property type="term" value="F:metal ion binding"/>
    <property type="evidence" value="ECO:0007669"/>
    <property type="project" value="UniProtKB-KW"/>
</dbReference>
<organism evidence="3 4">
    <name type="scientific">Trichobilharzia regenti</name>
    <name type="common">Nasal bird schistosome</name>
    <dbReference type="NCBI Taxonomy" id="157069"/>
    <lineage>
        <taxon>Eukaryota</taxon>
        <taxon>Metazoa</taxon>
        <taxon>Spiralia</taxon>
        <taxon>Lophotrochozoa</taxon>
        <taxon>Platyhelminthes</taxon>
        <taxon>Trematoda</taxon>
        <taxon>Digenea</taxon>
        <taxon>Strigeidida</taxon>
        <taxon>Schistosomatoidea</taxon>
        <taxon>Schistosomatidae</taxon>
        <taxon>Trichobilharzia</taxon>
    </lineage>
</organism>
<dbReference type="InterPro" id="IPR011249">
    <property type="entry name" value="Metalloenz_LuxS/M16"/>
</dbReference>
<sequence length="522" mass="60607">MGEVIVCARDYSIVSSENDMQTPVNLITEFKGTMYESYGSVWYHQINNQTTDDVYVYTHISSGMEFNDPSKACLSRLLQTSIKLRLLDLDVITKESGTEYTFKMNISGPEIIVKGPCERVYELYKQLIERTTVDFTKDHFIKCKKQLIEELTAQLSNPNYLADNLNTCLWNQNEYTAKALLHSLTYISIADLMAFHSKYFFQLEITMYVVGDMQEGLAKDLFTFTVEYFKCYPNSDQAKIIDNIPLRPGTYYHSVTNASIPGKYYQLVQYQRIENTSPLDEIYCKIIIALVKTHAQQYFQHYESLNGQVILDLYKLISTSAEQVIGTRLCLMSQSVKHDSDYLISCVNIFWQQIATRVIACAEHKAIEQIYDTINSNDAIDSSDVKQLSQFYWNKILNKNETFDGRNEKDLFKKEVSREKLLDYFYRNYLNPSKQISIFIDFRNADIQNDHQNEPSNPNKTNSTNFNANLNSYLKDEDLINLPPGTSKHLINVLNEQTPAIQITRKIENIESFRFRYKKETC</sequence>
<evidence type="ECO:0000313" key="4">
    <source>
        <dbReference type="WBParaSite" id="TREG1_117740.1"/>
    </source>
</evidence>
<proteinExistence type="predicted"/>
<keyword evidence="1" id="KW-0479">Metal-binding</keyword>
<name>A0AA85ISX6_TRIRE</name>
<dbReference type="PANTHER" id="PTHR43690">
    <property type="entry name" value="NARDILYSIN"/>
    <property type="match status" value="1"/>
</dbReference>
<dbReference type="Gene3D" id="3.30.830.10">
    <property type="entry name" value="Metalloenzyme, LuxS/M16 peptidase-like"/>
    <property type="match status" value="2"/>
</dbReference>
<dbReference type="PANTHER" id="PTHR43690:SF18">
    <property type="entry name" value="INSULIN-DEGRADING ENZYME-RELATED"/>
    <property type="match status" value="1"/>
</dbReference>
<dbReference type="SUPFAM" id="SSF63411">
    <property type="entry name" value="LuxS/MPP-like metallohydrolase"/>
    <property type="match status" value="1"/>
</dbReference>
<evidence type="ECO:0000259" key="2">
    <source>
        <dbReference type="Pfam" id="PF16187"/>
    </source>
</evidence>
<protein>
    <recommendedName>
        <fullName evidence="2">Peptidase M16 middle/third domain-containing protein</fullName>
    </recommendedName>
</protein>
<reference evidence="4" key="2">
    <citation type="submission" date="2023-11" db="UniProtKB">
        <authorList>
            <consortium name="WormBaseParasite"/>
        </authorList>
    </citation>
    <scope>IDENTIFICATION</scope>
</reference>
<evidence type="ECO:0000256" key="1">
    <source>
        <dbReference type="ARBA" id="ARBA00022723"/>
    </source>
</evidence>
<evidence type="ECO:0000313" key="3">
    <source>
        <dbReference type="Proteomes" id="UP000050795"/>
    </source>
</evidence>